<name>A0AAV4IMU0_9GAST</name>
<organism evidence="2 3">
    <name type="scientific">Elysia marginata</name>
    <dbReference type="NCBI Taxonomy" id="1093978"/>
    <lineage>
        <taxon>Eukaryota</taxon>
        <taxon>Metazoa</taxon>
        <taxon>Spiralia</taxon>
        <taxon>Lophotrochozoa</taxon>
        <taxon>Mollusca</taxon>
        <taxon>Gastropoda</taxon>
        <taxon>Heterobranchia</taxon>
        <taxon>Euthyneura</taxon>
        <taxon>Panpulmonata</taxon>
        <taxon>Sacoglossa</taxon>
        <taxon>Placobranchoidea</taxon>
        <taxon>Plakobranchidae</taxon>
        <taxon>Elysia</taxon>
    </lineage>
</organism>
<dbReference type="EMBL" id="BMAT01006378">
    <property type="protein sequence ID" value="GFS11415.1"/>
    <property type="molecule type" value="Genomic_DNA"/>
</dbReference>
<evidence type="ECO:0000313" key="3">
    <source>
        <dbReference type="Proteomes" id="UP000762676"/>
    </source>
</evidence>
<protein>
    <submittedName>
        <fullName evidence="2">Uncharacterized protein</fullName>
    </submittedName>
</protein>
<sequence>MNEIKDAGSDSSKVKAALPQAKDVAVSEDEHVTKFGANWKADESAGQDLEQKVKSGRLPAADMAALNKLGTIKTQADADVEALEKGWDGLRQEAVGVNQRAESGKMSMDQLLQDVMSLEKQNQDGGKRFLAAMKDLQAKEQAWQREIKG</sequence>
<proteinExistence type="predicted"/>
<keyword evidence="3" id="KW-1185">Reference proteome</keyword>
<evidence type="ECO:0000256" key="1">
    <source>
        <dbReference type="SAM" id="MobiDB-lite"/>
    </source>
</evidence>
<feature type="region of interest" description="Disordered" evidence="1">
    <location>
        <begin position="1"/>
        <end position="29"/>
    </location>
</feature>
<dbReference type="AlphaFoldDB" id="A0AAV4IMU0"/>
<dbReference type="Proteomes" id="UP000762676">
    <property type="component" value="Unassembled WGS sequence"/>
</dbReference>
<gene>
    <name evidence="2" type="ORF">ElyMa_003085500</name>
</gene>
<reference evidence="2 3" key="1">
    <citation type="journal article" date="2021" name="Elife">
        <title>Chloroplast acquisition without the gene transfer in kleptoplastic sea slugs, Plakobranchus ocellatus.</title>
        <authorList>
            <person name="Maeda T."/>
            <person name="Takahashi S."/>
            <person name="Yoshida T."/>
            <person name="Shimamura S."/>
            <person name="Takaki Y."/>
            <person name="Nagai Y."/>
            <person name="Toyoda A."/>
            <person name="Suzuki Y."/>
            <person name="Arimoto A."/>
            <person name="Ishii H."/>
            <person name="Satoh N."/>
            <person name="Nishiyama T."/>
            <person name="Hasebe M."/>
            <person name="Maruyama T."/>
            <person name="Minagawa J."/>
            <person name="Obokata J."/>
            <person name="Shigenobu S."/>
        </authorList>
    </citation>
    <scope>NUCLEOTIDE SEQUENCE [LARGE SCALE GENOMIC DNA]</scope>
</reference>
<comment type="caution">
    <text evidence="2">The sequence shown here is derived from an EMBL/GenBank/DDBJ whole genome shotgun (WGS) entry which is preliminary data.</text>
</comment>
<evidence type="ECO:0000313" key="2">
    <source>
        <dbReference type="EMBL" id="GFS11415.1"/>
    </source>
</evidence>
<accession>A0AAV4IMU0</accession>